<comment type="function">
    <text evidence="6">Component of the spindle pole body (SPB) required for the proper execution of spindle pole body (SPB) duplication. Links the central plaque component SPC42 to the inner plaque component SPC110.</text>
</comment>
<evidence type="ECO:0000256" key="8">
    <source>
        <dbReference type="SAM" id="Coils"/>
    </source>
</evidence>
<protein>
    <recommendedName>
        <fullName evidence="2 7">Spindle pole component 29</fullName>
    </recommendedName>
</protein>
<evidence type="ECO:0000256" key="3">
    <source>
        <dbReference type="ARBA" id="ARBA00022490"/>
    </source>
</evidence>
<sequence>MDVSQFLNNAETDDTLQNIRKEYLNSKRTLQELMANQSPTKKMEIPKKSTVLRERNNNDFVNRQEKMKENRVGQNSGDEFLRRQLREGLSKNPEPKVNLPPLVSDSNGFDNIYSSLGKIGELEKRLYQHELQIQALKNELYQSNASNASLQKRVFDLEDHLKMLSAGNHRNAKNAADTSWLPTSSVKWPNNLNANYNGHGTYLDRPQSAPSTSSTSEWVSNAINDIDDTRALLGWKQTASMRETNQNNGFLQQHQRRNLSNYEENTSRLIGLTGQPKN</sequence>
<evidence type="ECO:0000256" key="2">
    <source>
        <dbReference type="ARBA" id="ARBA00016328"/>
    </source>
</evidence>
<keyword evidence="3 7" id="KW-0963">Cytoplasm</keyword>
<keyword evidence="8" id="KW-0175">Coiled coil</keyword>
<dbReference type="Pfam" id="PF17082">
    <property type="entry name" value="Spc29"/>
    <property type="match status" value="1"/>
</dbReference>
<evidence type="ECO:0000256" key="6">
    <source>
        <dbReference type="ARBA" id="ARBA00025108"/>
    </source>
</evidence>
<feature type="coiled-coil region" evidence="8">
    <location>
        <begin position="119"/>
        <end position="153"/>
    </location>
</feature>
<dbReference type="OrthoDB" id="4036034at2759"/>
<dbReference type="GO" id="GO:0005823">
    <property type="term" value="C:central plaque of spindle pole body"/>
    <property type="evidence" value="ECO:0007669"/>
    <property type="project" value="InterPro"/>
</dbReference>
<dbReference type="GO" id="GO:0005200">
    <property type="term" value="F:structural constituent of cytoskeleton"/>
    <property type="evidence" value="ECO:0007669"/>
    <property type="project" value="InterPro"/>
</dbReference>
<reference evidence="9 10" key="1">
    <citation type="submission" date="2014-03" db="EMBL/GenBank/DDBJ databases">
        <title>The genome of Kluyveromyces dobzhanskii.</title>
        <authorList>
            <person name="Nystedt B."/>
            <person name="Astrom S."/>
        </authorList>
    </citation>
    <scope>NUCLEOTIDE SEQUENCE [LARGE SCALE GENOMIC DNA]</scope>
    <source>
        <strain evidence="9 10">CBS 2104</strain>
    </source>
</reference>
<dbReference type="EMBL" id="CCBQ010000026">
    <property type="protein sequence ID" value="CDO93580.1"/>
    <property type="molecule type" value="Genomic_DNA"/>
</dbReference>
<comment type="similarity">
    <text evidence="1 7">Belongs to the SPC29 family.</text>
</comment>
<organism evidence="9 10">
    <name type="scientific">Kluyveromyces dobzhanskii CBS 2104</name>
    <dbReference type="NCBI Taxonomy" id="1427455"/>
    <lineage>
        <taxon>Eukaryota</taxon>
        <taxon>Fungi</taxon>
        <taxon>Dikarya</taxon>
        <taxon>Ascomycota</taxon>
        <taxon>Saccharomycotina</taxon>
        <taxon>Saccharomycetes</taxon>
        <taxon>Saccharomycetales</taxon>
        <taxon>Saccharomycetaceae</taxon>
        <taxon>Kluyveromyces</taxon>
    </lineage>
</organism>
<dbReference type="Proteomes" id="UP000031516">
    <property type="component" value="Unassembled WGS sequence"/>
</dbReference>
<name>A0A0A8L5Q9_9SACH</name>
<dbReference type="GO" id="GO:0030474">
    <property type="term" value="P:spindle pole body duplication"/>
    <property type="evidence" value="ECO:0007669"/>
    <property type="project" value="InterPro"/>
</dbReference>
<dbReference type="GO" id="GO:0005634">
    <property type="term" value="C:nucleus"/>
    <property type="evidence" value="ECO:0007669"/>
    <property type="project" value="UniProtKB-SubCell"/>
</dbReference>
<keyword evidence="5 7" id="KW-0539">Nucleus</keyword>
<evidence type="ECO:0000256" key="5">
    <source>
        <dbReference type="ARBA" id="ARBA00023242"/>
    </source>
</evidence>
<dbReference type="InterPro" id="IPR031392">
    <property type="entry name" value="Spc29"/>
</dbReference>
<keyword evidence="10" id="KW-1185">Reference proteome</keyword>
<comment type="subcellular location">
    <subcellularLocation>
        <location evidence="7">Cytoplasm</location>
        <location evidence="7">Cytoskeleton</location>
        <location evidence="7">Microtubule organizing center</location>
        <location evidence="7">Spindle pole body</location>
    </subcellularLocation>
    <subcellularLocation>
        <location evidence="7">Nucleus</location>
    </subcellularLocation>
</comment>
<keyword evidence="4 7" id="KW-0206">Cytoskeleton</keyword>
<comment type="caution">
    <text evidence="9">The sequence shown here is derived from an EMBL/GenBank/DDBJ whole genome shotgun (WGS) entry which is preliminary data.</text>
</comment>
<dbReference type="AlphaFoldDB" id="A0A0A8L5Q9"/>
<evidence type="ECO:0000313" key="10">
    <source>
        <dbReference type="Proteomes" id="UP000031516"/>
    </source>
</evidence>
<proteinExistence type="inferred from homology"/>
<evidence type="ECO:0000256" key="7">
    <source>
        <dbReference type="RuleBase" id="RU362139"/>
    </source>
</evidence>
<evidence type="ECO:0000313" key="9">
    <source>
        <dbReference type="EMBL" id="CDO93580.1"/>
    </source>
</evidence>
<evidence type="ECO:0000256" key="4">
    <source>
        <dbReference type="ARBA" id="ARBA00023212"/>
    </source>
</evidence>
<gene>
    <name evidence="7" type="primary">SPC29</name>
    <name evidence="9" type="ORF">KLDO_g1876</name>
</gene>
<evidence type="ECO:0000256" key="1">
    <source>
        <dbReference type="ARBA" id="ARBA00009217"/>
    </source>
</evidence>
<accession>A0A0A8L5Q9</accession>